<dbReference type="InterPro" id="IPR019308">
    <property type="entry name" value="TMEM214"/>
</dbReference>
<evidence type="ECO:0000256" key="10">
    <source>
        <dbReference type="ARBA" id="ARBA00024938"/>
    </source>
</evidence>
<comment type="function">
    <text evidence="10">Critical mediator, in cooperation with CASP4, of endoplasmic reticulum-stress induced apoptosis. Required or the activation of CASP4 following endoplasmic reticulum stress.</text>
</comment>
<dbReference type="PANTHER" id="PTHR13448:SF0">
    <property type="entry name" value="TRANSMEMBRANE PROTEIN 214"/>
    <property type="match status" value="1"/>
</dbReference>
<name>A0A0L7KTS8_OPEBR</name>
<evidence type="ECO:0000256" key="11">
    <source>
        <dbReference type="SAM" id="MobiDB-lite"/>
    </source>
</evidence>
<keyword evidence="9" id="KW-0325">Glycoprotein</keyword>
<comment type="caution">
    <text evidence="13">The sequence shown here is derived from an EMBL/GenBank/DDBJ whole genome shotgun (WGS) entry which is preliminary data.</text>
</comment>
<evidence type="ECO:0000256" key="8">
    <source>
        <dbReference type="ARBA" id="ARBA00023136"/>
    </source>
</evidence>
<evidence type="ECO:0000313" key="13">
    <source>
        <dbReference type="EMBL" id="KOB66647.1"/>
    </source>
</evidence>
<comment type="subunit">
    <text evidence="3">Constitutively interacts with CASP4; required for the localization of procaspase 4 to the ER.</text>
</comment>
<keyword evidence="7 12" id="KW-1133">Transmembrane helix</keyword>
<evidence type="ECO:0000313" key="14">
    <source>
        <dbReference type="Proteomes" id="UP000037510"/>
    </source>
</evidence>
<dbReference type="GO" id="GO:0005794">
    <property type="term" value="C:Golgi apparatus"/>
    <property type="evidence" value="ECO:0007669"/>
    <property type="project" value="TreeGrafter"/>
</dbReference>
<keyword evidence="6" id="KW-0256">Endoplasmic reticulum</keyword>
<evidence type="ECO:0000256" key="2">
    <source>
        <dbReference type="ARBA" id="ARBA00007984"/>
    </source>
</evidence>
<dbReference type="STRING" id="104452.A0A0L7KTS8"/>
<evidence type="ECO:0000256" key="5">
    <source>
        <dbReference type="ARBA" id="ARBA00022703"/>
    </source>
</evidence>
<dbReference type="GO" id="GO:0006915">
    <property type="term" value="P:apoptotic process"/>
    <property type="evidence" value="ECO:0007669"/>
    <property type="project" value="UniProtKB-KW"/>
</dbReference>
<dbReference type="GO" id="GO:0005789">
    <property type="term" value="C:endoplasmic reticulum membrane"/>
    <property type="evidence" value="ECO:0007669"/>
    <property type="project" value="UniProtKB-SubCell"/>
</dbReference>
<evidence type="ECO:0000256" key="12">
    <source>
        <dbReference type="SAM" id="Phobius"/>
    </source>
</evidence>
<keyword evidence="14" id="KW-1185">Reference proteome</keyword>
<keyword evidence="5" id="KW-0053">Apoptosis</keyword>
<feature type="compositionally biased region" description="Basic and acidic residues" evidence="11">
    <location>
        <begin position="54"/>
        <end position="78"/>
    </location>
</feature>
<gene>
    <name evidence="13" type="ORF">OBRU01_18397</name>
</gene>
<protein>
    <recommendedName>
        <fullName evidence="15">Transmembrane protein 214-A</fullName>
    </recommendedName>
</protein>
<dbReference type="Pfam" id="PF10151">
    <property type="entry name" value="TMEM214"/>
    <property type="match status" value="2"/>
</dbReference>
<evidence type="ECO:0000256" key="4">
    <source>
        <dbReference type="ARBA" id="ARBA00022692"/>
    </source>
</evidence>
<feature type="compositionally biased region" description="Basic and acidic residues" evidence="11">
    <location>
        <begin position="22"/>
        <end position="41"/>
    </location>
</feature>
<evidence type="ECO:0000256" key="3">
    <source>
        <dbReference type="ARBA" id="ARBA00011720"/>
    </source>
</evidence>
<evidence type="ECO:0008006" key="15">
    <source>
        <dbReference type="Google" id="ProtNLM"/>
    </source>
</evidence>
<evidence type="ECO:0000256" key="9">
    <source>
        <dbReference type="ARBA" id="ARBA00023180"/>
    </source>
</evidence>
<dbReference type="AlphaFoldDB" id="A0A0L7KTS8"/>
<reference evidence="13 14" key="1">
    <citation type="journal article" date="2015" name="Genome Biol. Evol.">
        <title>The genome of winter moth (Operophtera brumata) provides a genomic perspective on sexual dimorphism and phenology.</title>
        <authorList>
            <person name="Derks M.F."/>
            <person name="Smit S."/>
            <person name="Salis L."/>
            <person name="Schijlen E."/>
            <person name="Bossers A."/>
            <person name="Mateman C."/>
            <person name="Pijl A.S."/>
            <person name="de Ridder D."/>
            <person name="Groenen M.A."/>
            <person name="Visser M.E."/>
            <person name="Megens H.J."/>
        </authorList>
    </citation>
    <scope>NUCLEOTIDE SEQUENCE [LARGE SCALE GENOMIC DNA]</scope>
    <source>
        <strain evidence="13">WM2013NL</strain>
        <tissue evidence="13">Head and thorax</tissue>
    </source>
</reference>
<proteinExistence type="inferred from homology"/>
<comment type="subcellular location">
    <subcellularLocation>
        <location evidence="1">Endoplasmic reticulum membrane</location>
        <topology evidence="1">Multi-pass membrane protein</topology>
    </subcellularLocation>
</comment>
<feature type="transmembrane region" description="Helical" evidence="12">
    <location>
        <begin position="382"/>
        <end position="399"/>
    </location>
</feature>
<keyword evidence="8 12" id="KW-0472">Membrane</keyword>
<sequence>MSSGQWEVVGKSKKTQNGKVKSNNDEKKPVKNGPKPDDVVIHPKSFFAAMEIDEDKKAKKKEQEKKNKLKQKKNDAKPKPPTTIEGCLQAIDPTELASIITSNKVRFPNAPVVWLKELLIFLNSKVQINVEDPTFPNQPTLYPLSAVPIDIRAILERVLADSGKANTQVFFDVTLTAVASDMSKGLHVNGHRILLQMLAQDHPEFCTASVQKSASLLNSYQNRPPIGLTLLWAFGQGGLTDFAVGLKVIELKSYSKYVIGYLGKLLARHDKMETARVTQDQLLAMFDTYLSGPTLDPYHQVLVQSLVDCLARDDSCNATWRQLFNKCTKHNWAAVSPKLKQRSLKASVLEYKEVSVEALKGKKKDETVDILDRMTSTRKFPWLWASFFLLIGIAGLVAYDKTLSTSARGYLWVETNAPVYYTQTVEVVKPYSLLTKDLLIVSGKKAGIFYANIKDYVVAKTPVVLATIEQYVPGLVDNVKSYSASGYQAVVKYSSDYYQLSADYLKTKVFVGEWAPEILQNKTESALNVTRFHVSSYFHWFRDQVHLYSEIP</sequence>
<evidence type="ECO:0000256" key="1">
    <source>
        <dbReference type="ARBA" id="ARBA00004477"/>
    </source>
</evidence>
<dbReference type="EMBL" id="JTDY01005773">
    <property type="protein sequence ID" value="KOB66647.1"/>
    <property type="molecule type" value="Genomic_DNA"/>
</dbReference>
<comment type="similarity">
    <text evidence="2">Belongs to the TMEM214 family.</text>
</comment>
<feature type="region of interest" description="Disordered" evidence="11">
    <location>
        <begin position="1"/>
        <end position="85"/>
    </location>
</feature>
<dbReference type="Proteomes" id="UP000037510">
    <property type="component" value="Unassembled WGS sequence"/>
</dbReference>
<accession>A0A0L7KTS8</accession>
<organism evidence="13 14">
    <name type="scientific">Operophtera brumata</name>
    <name type="common">Winter moth</name>
    <name type="synonym">Phalaena brumata</name>
    <dbReference type="NCBI Taxonomy" id="104452"/>
    <lineage>
        <taxon>Eukaryota</taxon>
        <taxon>Metazoa</taxon>
        <taxon>Ecdysozoa</taxon>
        <taxon>Arthropoda</taxon>
        <taxon>Hexapoda</taxon>
        <taxon>Insecta</taxon>
        <taxon>Pterygota</taxon>
        <taxon>Neoptera</taxon>
        <taxon>Endopterygota</taxon>
        <taxon>Lepidoptera</taxon>
        <taxon>Glossata</taxon>
        <taxon>Ditrysia</taxon>
        <taxon>Geometroidea</taxon>
        <taxon>Geometridae</taxon>
        <taxon>Larentiinae</taxon>
        <taxon>Operophtera</taxon>
    </lineage>
</organism>
<evidence type="ECO:0000256" key="7">
    <source>
        <dbReference type="ARBA" id="ARBA00022989"/>
    </source>
</evidence>
<evidence type="ECO:0000256" key="6">
    <source>
        <dbReference type="ARBA" id="ARBA00022824"/>
    </source>
</evidence>
<dbReference type="PANTHER" id="PTHR13448">
    <property type="entry name" value="TRANSMEMBRANE PROTEIN 214"/>
    <property type="match status" value="1"/>
</dbReference>
<keyword evidence="4 12" id="KW-0812">Transmembrane</keyword>